<keyword evidence="11 12" id="KW-0275">Fatty acid biosynthesis</keyword>
<keyword evidence="9" id="KW-0443">Lipid metabolism</keyword>
<keyword evidence="10 13" id="KW-0472">Membrane</keyword>
<keyword evidence="5" id="KW-0276">Fatty acid metabolism</keyword>
<dbReference type="GeneID" id="659322"/>
<evidence type="ECO:0000256" key="3">
    <source>
        <dbReference type="ARBA" id="ARBA00022516"/>
    </source>
</evidence>
<evidence type="ECO:0000256" key="10">
    <source>
        <dbReference type="ARBA" id="ARBA00023136"/>
    </source>
</evidence>
<dbReference type="CDD" id="cd03505">
    <property type="entry name" value="Delta9-FADS-like"/>
    <property type="match status" value="1"/>
</dbReference>
<feature type="transmembrane region" description="Helical" evidence="13">
    <location>
        <begin position="64"/>
        <end position="85"/>
    </location>
</feature>
<comment type="similarity">
    <text evidence="2 12">Belongs to the fatty acid desaturase type 1 family.</text>
</comment>
<evidence type="ECO:0000256" key="1">
    <source>
        <dbReference type="ARBA" id="ARBA00004141"/>
    </source>
</evidence>
<evidence type="ECO:0000256" key="8">
    <source>
        <dbReference type="ARBA" id="ARBA00023004"/>
    </source>
</evidence>
<feature type="transmembrane region" description="Helical" evidence="13">
    <location>
        <begin position="36"/>
        <end position="58"/>
    </location>
</feature>
<keyword evidence="6 13" id="KW-1133">Transmembrane helix</keyword>
<evidence type="ECO:0000256" key="4">
    <source>
        <dbReference type="ARBA" id="ARBA00022692"/>
    </source>
</evidence>
<sequence length="329" mass="38692">MRQIQVRFESQIGLLYLKTSAFPRTIISRKKMLEIVWKNVFSFILYHYLAFHGLFYLVTGHTHWATFAFNLFLAQLSNLGTISGAHRLWTHRSYQAQLPLKLFLMFCNNISNQNSIYDWVRDHRVHHKFSDTDADPHNIKRGFFFAHMGWLMVRKHPEVTIKGQTLDFSDIDSDKLIQFQRKYFKFLAFFCSIFLPVVVPWYYWGENWYVSLCITFVRYVGTLHGTWLVNSAAHVYGTRPYDSDIKPTENPIVAYITMGEGWHNYHHTFPWDYRASEFDSFNGNVNTVFINFMAKVGLAHGLKTASLSLIQRKKLKSTNSTTNKKQLQK</sequence>
<evidence type="ECO:0000259" key="14">
    <source>
        <dbReference type="Pfam" id="PF00487"/>
    </source>
</evidence>
<keyword evidence="3 12" id="KW-0444">Lipid biosynthesis</keyword>
<dbReference type="AlphaFoldDB" id="A0A096XDB7"/>
<organism evidence="15">
    <name type="scientific">Tribolium castaneum</name>
    <name type="common">Red flour beetle</name>
    <dbReference type="NCBI Taxonomy" id="7070"/>
    <lineage>
        <taxon>Eukaryota</taxon>
        <taxon>Metazoa</taxon>
        <taxon>Ecdysozoa</taxon>
        <taxon>Arthropoda</taxon>
        <taxon>Hexapoda</taxon>
        <taxon>Insecta</taxon>
        <taxon>Pterygota</taxon>
        <taxon>Neoptera</taxon>
        <taxon>Endopterygota</taxon>
        <taxon>Coleoptera</taxon>
        <taxon>Polyphaga</taxon>
        <taxon>Cucujiformia</taxon>
        <taxon>Tenebrionidae</taxon>
        <taxon>Tenebrionidae incertae sedis</taxon>
        <taxon>Tribolium</taxon>
    </lineage>
</organism>
<dbReference type="PANTHER" id="PTHR11351:SF98">
    <property type="entry name" value="RE43130P"/>
    <property type="match status" value="1"/>
</dbReference>
<comment type="domain">
    <text evidence="12">The histidine box domains are involved in binding the catalytic metal ions.</text>
</comment>
<accession>A0A096XDB7</accession>
<feature type="domain" description="Fatty acid desaturase" evidence="14">
    <location>
        <begin position="63"/>
        <end position="270"/>
    </location>
</feature>
<protein>
    <submittedName>
        <fullName evidence="15">Fatty acid desaturase D12</fullName>
    </submittedName>
</protein>
<dbReference type="OrthoDB" id="10260134at2759"/>
<dbReference type="BRENDA" id="1.14.19.45">
    <property type="organism ID" value="6437"/>
</dbReference>
<evidence type="ECO:0000256" key="11">
    <source>
        <dbReference type="ARBA" id="ARBA00023160"/>
    </source>
</evidence>
<dbReference type="InterPro" id="IPR015876">
    <property type="entry name" value="Acyl-CoA_DS"/>
</dbReference>
<dbReference type="PANTHER" id="PTHR11351">
    <property type="entry name" value="ACYL-COA DESATURASE"/>
    <property type="match status" value="1"/>
</dbReference>
<comment type="subcellular location">
    <subcellularLocation>
        <location evidence="1">Membrane</location>
        <topology evidence="1">Multi-pass membrane protein</topology>
    </subcellularLocation>
</comment>
<evidence type="ECO:0000256" key="5">
    <source>
        <dbReference type="ARBA" id="ARBA00022832"/>
    </source>
</evidence>
<evidence type="ECO:0000256" key="13">
    <source>
        <dbReference type="SAM" id="Phobius"/>
    </source>
</evidence>
<dbReference type="RefSeq" id="NP_001308598.1">
    <property type="nucleotide sequence ID" value="NM_001321669.1"/>
</dbReference>
<evidence type="ECO:0000313" key="15">
    <source>
        <dbReference type="EMBL" id="AHH30819.1"/>
    </source>
</evidence>
<dbReference type="PRINTS" id="PR00075">
    <property type="entry name" value="FACDDSATRASE"/>
</dbReference>
<keyword evidence="7 12" id="KW-0560">Oxidoreductase</keyword>
<name>A0A096XDB7_TRICA</name>
<proteinExistence type="evidence at transcript level"/>
<dbReference type="GO" id="GO:0016020">
    <property type="term" value="C:membrane"/>
    <property type="evidence" value="ECO:0007669"/>
    <property type="project" value="UniProtKB-SubCell"/>
</dbReference>
<dbReference type="EMBL" id="KF576678">
    <property type="protein sequence ID" value="AHH30819.1"/>
    <property type="molecule type" value="mRNA"/>
</dbReference>
<evidence type="ECO:0000256" key="2">
    <source>
        <dbReference type="ARBA" id="ARBA00009295"/>
    </source>
</evidence>
<feature type="transmembrane region" description="Helical" evidence="13">
    <location>
        <begin position="183"/>
        <end position="203"/>
    </location>
</feature>
<dbReference type="GO" id="GO:0016717">
    <property type="term" value="F:oxidoreductase activity, acting on paired donors, with oxidation of a pair of donors resulting in the reduction of molecular oxygen to two molecules of water"/>
    <property type="evidence" value="ECO:0007669"/>
    <property type="project" value="InterPro"/>
</dbReference>
<comment type="cofactor">
    <cofactor evidence="12">
        <name>Fe(2+)</name>
        <dbReference type="ChEBI" id="CHEBI:29033"/>
    </cofactor>
</comment>
<reference evidence="15" key="1">
    <citation type="journal article" date="2014" name="Insect Biochem. Mol. Biol.">
        <title>Unexpected functional diversity in the fatty acid desaturases of the flour beetle Tribolium castaneum and identification of key residues determining activity.</title>
        <authorList>
            <person name="Haritos V.S."/>
            <person name="Horne I."/>
            <person name="Damcevski K."/>
            <person name="Glover K."/>
            <person name="Gibb N."/>
        </authorList>
    </citation>
    <scope>NUCLEOTIDE SEQUENCE</scope>
</reference>
<dbReference type="Pfam" id="PF00487">
    <property type="entry name" value="FA_desaturase"/>
    <property type="match status" value="1"/>
</dbReference>
<dbReference type="GO" id="GO:0006633">
    <property type="term" value="P:fatty acid biosynthetic process"/>
    <property type="evidence" value="ECO:0007669"/>
    <property type="project" value="UniProtKB-KW"/>
</dbReference>
<keyword evidence="8" id="KW-0408">Iron</keyword>
<keyword evidence="4 12" id="KW-0812">Transmembrane</keyword>
<evidence type="ECO:0000256" key="6">
    <source>
        <dbReference type="ARBA" id="ARBA00022989"/>
    </source>
</evidence>
<evidence type="ECO:0000256" key="12">
    <source>
        <dbReference type="RuleBase" id="RU000581"/>
    </source>
</evidence>
<evidence type="ECO:0000256" key="9">
    <source>
        <dbReference type="ARBA" id="ARBA00023098"/>
    </source>
</evidence>
<evidence type="ECO:0000256" key="7">
    <source>
        <dbReference type="ARBA" id="ARBA00023002"/>
    </source>
</evidence>
<dbReference type="PhylomeDB" id="A0A096XDB7"/>
<dbReference type="KEGG" id="tca:659322"/>
<dbReference type="InterPro" id="IPR005804">
    <property type="entry name" value="FA_desaturase_dom"/>
</dbReference>